<feature type="domain" description="AB hydrolase-1" evidence="1">
    <location>
        <begin position="60"/>
        <end position="288"/>
    </location>
</feature>
<reference evidence="2" key="1">
    <citation type="journal article" date="2006" name="BMC Evol. Biol.">
        <title>Recovery and evolutionary analysis of complete integron gene cassette arrays from Vibrio.</title>
        <authorList>
            <person name="Boucher Y."/>
            <person name="Nesbo C.L."/>
            <person name="Joss M.J."/>
            <person name="Robinson A."/>
            <person name="Mabbutt B.C."/>
            <person name="Gillings M.R."/>
            <person name="Doolittle W.F."/>
            <person name="Stokes H.W."/>
        </authorList>
    </citation>
    <scope>NUCLEOTIDE SEQUENCE</scope>
    <source>
        <strain evidence="2">DAT722</strain>
    </source>
</reference>
<evidence type="ECO:0000313" key="2">
    <source>
        <dbReference type="EMBL" id="ABA55966.1"/>
    </source>
</evidence>
<dbReference type="Gene3D" id="3.40.50.1820">
    <property type="entry name" value="alpha/beta hydrolase"/>
    <property type="match status" value="1"/>
</dbReference>
<proteinExistence type="predicted"/>
<accession>Q2F9Q5</accession>
<sequence length="299" mass="33427">MNRVTVTRYEASFFSNGNRLAAEIHRPSVVENPLPAVLIAAPQAGVKEQTVRIYAEKIAAKGFVVLTFDHASFGASEGAPRFHENPYSKAEDCRNGVTYLRSLTYVNNEQIHGVGVCSGGGYLAHAVATDRRVKSLATVSAYFDHRGFYHNVIGREGLLDLLLKGNEARERYLATGQIDFLPHAPTEDSEEMPRLFREFYQYYMTERGAKGLYESKFLPWSYETLANFSALDIAANLTPTPLLMIVGTEADSAYESEQMFDAASQPKQLIRIEGANHIGLYDEDEYVDQAVEQIIEFFS</sequence>
<dbReference type="InterPro" id="IPR000073">
    <property type="entry name" value="AB_hydrolase_1"/>
</dbReference>
<evidence type="ECO:0000259" key="1">
    <source>
        <dbReference type="Pfam" id="PF12697"/>
    </source>
</evidence>
<dbReference type="PANTHER" id="PTHR47751">
    <property type="entry name" value="SUPERFAMILY HYDROLASE, PUTATIVE (AFU_ORTHOLOGUE AFUA_2G16580)-RELATED"/>
    <property type="match status" value="1"/>
</dbReference>
<dbReference type="EMBL" id="DQ139261">
    <property type="protein sequence ID" value="ABA55966.1"/>
    <property type="molecule type" value="Genomic_DNA"/>
</dbReference>
<name>Q2F9Q5_9VIBR</name>
<dbReference type="SUPFAM" id="SSF53474">
    <property type="entry name" value="alpha/beta-Hydrolases"/>
    <property type="match status" value="1"/>
</dbReference>
<dbReference type="InterPro" id="IPR029058">
    <property type="entry name" value="AB_hydrolase_fold"/>
</dbReference>
<dbReference type="Gene3D" id="1.10.10.800">
    <property type="match status" value="1"/>
</dbReference>
<dbReference type="PANTHER" id="PTHR47751:SF1">
    <property type="entry name" value="SUPERFAMILY HYDROLASE, PUTATIVE (AFU_ORTHOLOGUE AFUA_2G16580)-RELATED"/>
    <property type="match status" value="1"/>
</dbReference>
<dbReference type="Pfam" id="PF12697">
    <property type="entry name" value="Abhydrolase_6"/>
    <property type="match status" value="1"/>
</dbReference>
<dbReference type="AlphaFoldDB" id="Q2F9Q5"/>
<dbReference type="InterPro" id="IPR051411">
    <property type="entry name" value="Polyketide_trans_af380"/>
</dbReference>
<organism evidence="2">
    <name type="scientific">Vibrio sp. DAT722</name>
    <dbReference type="NCBI Taxonomy" id="344879"/>
    <lineage>
        <taxon>Bacteria</taxon>
        <taxon>Pseudomonadati</taxon>
        <taxon>Pseudomonadota</taxon>
        <taxon>Gammaproteobacteria</taxon>
        <taxon>Vibrionales</taxon>
        <taxon>Vibrionaceae</taxon>
        <taxon>Vibrio</taxon>
    </lineage>
</organism>
<protein>
    <recommendedName>
        <fullName evidence="1">AB hydrolase-1 domain-containing protein</fullName>
    </recommendedName>
</protein>